<sequence>MSFARVLVPLDGSQVAENALDHARRMAKASGGELYLLYVLSSLNHNGDSHIDPLDWQLQQARAKRYLDRHAERLSAEGLTVSQHIDEGDPAAQILEFAKRHAIDLIVFSAYGRGDASRFRFGGTVQKAVRGTQTSILIVRPGPAGAVASEQGYRRVLVPLDGSYRAEWAACEVVSLLRSPQTELILLQIIVTPNELPSMRLSGDMAALKERLVAEQLRMGQRYLETVCRRMQSCVKVGTRLVRARSAAKEIVRTAERENVDLVALSAHGGSDESIWELGSVADAVASHCDRPVLIFQDLPTTQPGVSHDDCAHRDLTGLYRPA</sequence>
<dbReference type="RefSeq" id="WP_084188400.1">
    <property type="nucleotide sequence ID" value="NZ_APNK01000002.1"/>
</dbReference>
<organism evidence="3 4">
    <name type="scientific">Salinisphaera hydrothermalis (strain C41B8)</name>
    <dbReference type="NCBI Taxonomy" id="1304275"/>
    <lineage>
        <taxon>Bacteria</taxon>
        <taxon>Pseudomonadati</taxon>
        <taxon>Pseudomonadota</taxon>
        <taxon>Gammaproteobacteria</taxon>
        <taxon>Salinisphaerales</taxon>
        <taxon>Salinisphaeraceae</taxon>
        <taxon>Salinisphaera</taxon>
    </lineage>
</organism>
<name>A0A084IQJ0_SALHC</name>
<feature type="domain" description="UspA" evidence="2">
    <location>
        <begin position="4"/>
        <end position="140"/>
    </location>
</feature>
<comment type="similarity">
    <text evidence="1">Belongs to the universal stress protein A family.</text>
</comment>
<protein>
    <recommendedName>
        <fullName evidence="2">UspA domain-containing protein</fullName>
    </recommendedName>
</protein>
<comment type="caution">
    <text evidence="3">The sequence shown here is derived from an EMBL/GenBank/DDBJ whole genome shotgun (WGS) entry which is preliminary data.</text>
</comment>
<gene>
    <name evidence="3" type="ORF">C41B8_02552</name>
</gene>
<evidence type="ECO:0000313" key="3">
    <source>
        <dbReference type="EMBL" id="KEZ78974.1"/>
    </source>
</evidence>
<accession>A0A084IQJ0</accession>
<dbReference type="AlphaFoldDB" id="A0A084IQJ0"/>
<feature type="domain" description="UspA" evidence="2">
    <location>
        <begin position="153"/>
        <end position="296"/>
    </location>
</feature>
<dbReference type="InterPro" id="IPR014729">
    <property type="entry name" value="Rossmann-like_a/b/a_fold"/>
</dbReference>
<dbReference type="Pfam" id="PF00582">
    <property type="entry name" value="Usp"/>
    <property type="match status" value="2"/>
</dbReference>
<keyword evidence="4" id="KW-1185">Reference proteome</keyword>
<dbReference type="PANTHER" id="PTHR46268:SF6">
    <property type="entry name" value="UNIVERSAL STRESS PROTEIN UP12"/>
    <property type="match status" value="1"/>
</dbReference>
<evidence type="ECO:0000313" key="4">
    <source>
        <dbReference type="Proteomes" id="UP000028302"/>
    </source>
</evidence>
<dbReference type="SUPFAM" id="SSF52402">
    <property type="entry name" value="Adenine nucleotide alpha hydrolases-like"/>
    <property type="match status" value="2"/>
</dbReference>
<dbReference type="Gene3D" id="3.40.50.620">
    <property type="entry name" value="HUPs"/>
    <property type="match status" value="2"/>
</dbReference>
<dbReference type="CDD" id="cd00293">
    <property type="entry name" value="USP-like"/>
    <property type="match status" value="2"/>
</dbReference>
<dbReference type="PRINTS" id="PR01438">
    <property type="entry name" value="UNVRSLSTRESS"/>
</dbReference>
<evidence type="ECO:0000256" key="1">
    <source>
        <dbReference type="ARBA" id="ARBA00008791"/>
    </source>
</evidence>
<dbReference type="InterPro" id="IPR006016">
    <property type="entry name" value="UspA"/>
</dbReference>
<dbReference type="InterPro" id="IPR006015">
    <property type="entry name" value="Universal_stress_UspA"/>
</dbReference>
<dbReference type="eggNOG" id="COG0589">
    <property type="taxonomic scope" value="Bacteria"/>
</dbReference>
<dbReference type="PANTHER" id="PTHR46268">
    <property type="entry name" value="STRESS RESPONSE PROTEIN NHAX"/>
    <property type="match status" value="1"/>
</dbReference>
<proteinExistence type="inferred from homology"/>
<evidence type="ECO:0000259" key="2">
    <source>
        <dbReference type="Pfam" id="PF00582"/>
    </source>
</evidence>
<dbReference type="OrthoDB" id="9792500at2"/>
<reference evidence="3 4" key="1">
    <citation type="submission" date="2013-03" db="EMBL/GenBank/DDBJ databases">
        <title>Salinisphaera hydrothermalis C41B8 Genome Sequencing.</title>
        <authorList>
            <person name="Li C."/>
            <person name="Lai Q."/>
            <person name="Shao Z."/>
        </authorList>
    </citation>
    <scope>NUCLEOTIDE SEQUENCE [LARGE SCALE GENOMIC DNA]</scope>
    <source>
        <strain evidence="3 4">C41B8</strain>
    </source>
</reference>
<dbReference type="Proteomes" id="UP000028302">
    <property type="component" value="Unassembled WGS sequence"/>
</dbReference>
<dbReference type="EMBL" id="APNK01000002">
    <property type="protein sequence ID" value="KEZ78974.1"/>
    <property type="molecule type" value="Genomic_DNA"/>
</dbReference>